<evidence type="ECO:0000259" key="2">
    <source>
        <dbReference type="PROSITE" id="PS50011"/>
    </source>
</evidence>
<evidence type="ECO:0000256" key="1">
    <source>
        <dbReference type="SAM" id="MobiDB-lite"/>
    </source>
</evidence>
<feature type="domain" description="Protein kinase" evidence="2">
    <location>
        <begin position="87"/>
        <end position="417"/>
    </location>
</feature>
<dbReference type="AlphaFoldDB" id="A0A1D1ZUF3"/>
<feature type="compositionally biased region" description="Low complexity" evidence="1">
    <location>
        <begin position="772"/>
        <end position="781"/>
    </location>
</feature>
<dbReference type="PANTHER" id="PTHR12984:SF6">
    <property type="entry name" value="SCY1-LIKE PROTEIN 2"/>
    <property type="match status" value="1"/>
</dbReference>
<feature type="region of interest" description="Disordered" evidence="1">
    <location>
        <begin position="96"/>
        <end position="122"/>
    </location>
</feature>
<dbReference type="InterPro" id="IPR011009">
    <property type="entry name" value="Kinase-like_dom_sf"/>
</dbReference>
<feature type="compositionally biased region" description="Basic and acidic residues" evidence="1">
    <location>
        <begin position="9"/>
        <end position="20"/>
    </location>
</feature>
<gene>
    <name evidence="3" type="ORF">g.20892</name>
</gene>
<dbReference type="EMBL" id="GDKF01008042">
    <property type="protein sequence ID" value="JAT70580.1"/>
    <property type="molecule type" value="Transcribed_RNA"/>
</dbReference>
<name>A0A1D1ZUF3_AUXPR</name>
<dbReference type="PROSITE" id="PS50011">
    <property type="entry name" value="PROTEIN_KINASE_DOM"/>
    <property type="match status" value="1"/>
</dbReference>
<dbReference type="GO" id="GO:0004672">
    <property type="term" value="F:protein kinase activity"/>
    <property type="evidence" value="ECO:0007669"/>
    <property type="project" value="InterPro"/>
</dbReference>
<dbReference type="Gene3D" id="1.25.10.10">
    <property type="entry name" value="Leucine-rich Repeat Variant"/>
    <property type="match status" value="1"/>
</dbReference>
<dbReference type="InterPro" id="IPR011989">
    <property type="entry name" value="ARM-like"/>
</dbReference>
<proteinExistence type="predicted"/>
<sequence>SEPSSPRALEGRSDHWHSQENHPLSSLSRTRSPGSTAWPALQYAVRVVLRQRRPGCRTACARTCALWARCWARPPRPRPMRQWRCLEPSRRRLGGHGACRTMPSKPRSPLVDPRACGGSTPPRPRNQVVSAWILDKRALTESDAGGGGRQGGLTRPSTKRLEAFLEQCRRDVQHLARLKHPLVLRLLSPLEETRTQMVFVTEAVVTSLADYLAACEGPPPPLSVSHPGNQSSPSAVRMSELELKHGVLQMADAIHFLHSGASMAHRGICPHAVFIARAGGWKLACFAFATPLDFRDGEASGGFDFSDRHPSMLAAALKPSLAYCAPELVASGAASAGGMLSACDAFSMAALTYELFAHRQLLPVGSDLITYESYIRSLTQRDLDGVPMELWGPLRGMLAPIPSARTPVEAFTASAYFQGDTRLRALRFLGTLMQREPAQKAAFFKDLETMLGSLDGRVLRTLVLPPVLGELHNAALAPTLVPLVMRLVASQSPEEAAEVTLPALRPLARGATGATLGALVAAAPALQAALPRAAAAGLVPGLLARGMAPEAPTATAETAARGAAALAPLALDFAGLKALVVPAARALCLSTTSAPVRVAAFEVLAGAAPRLDAGEAEATLAVAARVTAVDRSAPSVAAAAALGAALARQHGPDLAARCVLPMLCPLLVAPSLSAAQRAALMRAVRELLAVVEGATDKNGSVASAAPHHTGSAQARPGPASAMPAMGAADPADWLAATDTSPAAPGRTEPQHPARASVPLPPPQERWEGSGGTLSSLGSLSLAPMASNPSPRQRGALPLAPHQPQQAYAARGQSSQPSPSHSDPFTVKPSGIATQSNGRPVDPFAALLSSRAASVGRENPAGVKPAQSGIQPPGPAQSLI</sequence>
<accession>A0A1D1ZUF3</accession>
<dbReference type="Pfam" id="PF00069">
    <property type="entry name" value="Pkinase"/>
    <property type="match status" value="1"/>
</dbReference>
<feature type="compositionally biased region" description="Low complexity" evidence="1">
    <location>
        <begin position="714"/>
        <end position="732"/>
    </location>
</feature>
<dbReference type="PANTHER" id="PTHR12984">
    <property type="entry name" value="SCY1-RELATED S/T PROTEIN KINASE-LIKE"/>
    <property type="match status" value="1"/>
</dbReference>
<dbReference type="SMART" id="SM00220">
    <property type="entry name" value="S_TKc"/>
    <property type="match status" value="1"/>
</dbReference>
<dbReference type="GO" id="GO:0005524">
    <property type="term" value="F:ATP binding"/>
    <property type="evidence" value="ECO:0007669"/>
    <property type="project" value="InterPro"/>
</dbReference>
<dbReference type="InterPro" id="IPR000719">
    <property type="entry name" value="Prot_kinase_dom"/>
</dbReference>
<evidence type="ECO:0000313" key="3">
    <source>
        <dbReference type="EMBL" id="JAT70580.1"/>
    </source>
</evidence>
<organism evidence="3">
    <name type="scientific">Auxenochlorella protothecoides</name>
    <name type="common">Green microalga</name>
    <name type="synonym">Chlorella protothecoides</name>
    <dbReference type="NCBI Taxonomy" id="3075"/>
    <lineage>
        <taxon>Eukaryota</taxon>
        <taxon>Viridiplantae</taxon>
        <taxon>Chlorophyta</taxon>
        <taxon>core chlorophytes</taxon>
        <taxon>Trebouxiophyceae</taxon>
        <taxon>Chlorellales</taxon>
        <taxon>Chlorellaceae</taxon>
        <taxon>Auxenochlorella</taxon>
    </lineage>
</organism>
<feature type="region of interest" description="Disordered" evidence="1">
    <location>
        <begin position="1"/>
        <end position="35"/>
    </location>
</feature>
<dbReference type="InterPro" id="IPR051177">
    <property type="entry name" value="CIK-Related_Protein"/>
</dbReference>
<reference evidence="3" key="1">
    <citation type="submission" date="2015-08" db="EMBL/GenBank/DDBJ databases">
        <authorList>
            <person name="Babu N.S."/>
            <person name="Beckwith C.J."/>
            <person name="Beseler K.G."/>
            <person name="Brison A."/>
            <person name="Carone J.V."/>
            <person name="Caskin T.P."/>
            <person name="Diamond M."/>
            <person name="Durham M.E."/>
            <person name="Foxe J.M."/>
            <person name="Go M."/>
            <person name="Henderson B.A."/>
            <person name="Jones I.B."/>
            <person name="McGettigan J.A."/>
            <person name="Micheletti S.J."/>
            <person name="Nasrallah M.E."/>
            <person name="Ortiz D."/>
            <person name="Piller C.R."/>
            <person name="Privatt S.R."/>
            <person name="Schneider S.L."/>
            <person name="Sharp S."/>
            <person name="Smith T.C."/>
            <person name="Stanton J.D."/>
            <person name="Ullery H.E."/>
            <person name="Wilson R.J."/>
            <person name="Serrano M.G."/>
            <person name="Buck G."/>
            <person name="Lee V."/>
            <person name="Wang Y."/>
            <person name="Carvalho R."/>
            <person name="Voegtly L."/>
            <person name="Shi R."/>
            <person name="Duckworth R."/>
            <person name="Johnson A."/>
            <person name="Loviza R."/>
            <person name="Walstead R."/>
            <person name="Shah Z."/>
            <person name="Kiflezghi M."/>
            <person name="Wade K."/>
            <person name="Ball S.L."/>
            <person name="Bradley K.W."/>
            <person name="Asai D.J."/>
            <person name="Bowman C.A."/>
            <person name="Russell D.A."/>
            <person name="Pope W.H."/>
            <person name="Jacobs-Sera D."/>
            <person name="Hendrix R.W."/>
            <person name="Hatfull G.F."/>
        </authorList>
    </citation>
    <scope>NUCLEOTIDE SEQUENCE</scope>
</reference>
<dbReference type="Gene3D" id="1.10.510.10">
    <property type="entry name" value="Transferase(Phosphotransferase) domain 1"/>
    <property type="match status" value="1"/>
</dbReference>
<feature type="region of interest" description="Disordered" evidence="1">
    <location>
        <begin position="699"/>
        <end position="879"/>
    </location>
</feature>
<protein>
    <recommendedName>
        <fullName evidence="2">Protein kinase domain-containing protein</fullName>
    </recommendedName>
</protein>
<feature type="non-terminal residue" evidence="3">
    <location>
        <position position="1"/>
    </location>
</feature>
<feature type="compositionally biased region" description="Polar residues" evidence="1">
    <location>
        <begin position="21"/>
        <end position="35"/>
    </location>
</feature>
<dbReference type="SUPFAM" id="SSF56112">
    <property type="entry name" value="Protein kinase-like (PK-like)"/>
    <property type="match status" value="1"/>
</dbReference>
<feature type="compositionally biased region" description="Low complexity" evidence="1">
    <location>
        <begin position="812"/>
        <end position="821"/>
    </location>
</feature>